<reference evidence="1 2" key="1">
    <citation type="submission" date="2024-01" db="EMBL/GenBank/DDBJ databases">
        <title>The genomes of 5 underutilized Papilionoideae crops provide insights into root nodulation and disease resistanc.</title>
        <authorList>
            <person name="Jiang F."/>
        </authorList>
    </citation>
    <scope>NUCLEOTIDE SEQUENCE [LARGE SCALE GENOMIC DNA]</scope>
    <source>
        <strain evidence="1">LVBAO_FW01</strain>
        <tissue evidence="1">Leaves</tissue>
    </source>
</reference>
<evidence type="ECO:0000313" key="2">
    <source>
        <dbReference type="Proteomes" id="UP001367508"/>
    </source>
</evidence>
<gene>
    <name evidence="1" type="ORF">VNO77_08685</name>
</gene>
<sequence>MITNNVVNQVDNDIVYQDVHEVHNLHVMLNIDADVYDDTLVDMNSISEEVDIGLLNEPDLDENSDNTYISTDNEYDSGERGLSGDLGNQHFREKLTKISSLAAVTRHNIRLQISQTSRFERRILVFPLLAVLHEERSSHASLDPLRALGLLGRELLPFG</sequence>
<keyword evidence="2" id="KW-1185">Reference proteome</keyword>
<dbReference type="Proteomes" id="UP001367508">
    <property type="component" value="Unassembled WGS sequence"/>
</dbReference>
<name>A0AAN9M9H6_CANGL</name>
<organism evidence="1 2">
    <name type="scientific">Canavalia gladiata</name>
    <name type="common">Sword bean</name>
    <name type="synonym">Dolichos gladiatus</name>
    <dbReference type="NCBI Taxonomy" id="3824"/>
    <lineage>
        <taxon>Eukaryota</taxon>
        <taxon>Viridiplantae</taxon>
        <taxon>Streptophyta</taxon>
        <taxon>Embryophyta</taxon>
        <taxon>Tracheophyta</taxon>
        <taxon>Spermatophyta</taxon>
        <taxon>Magnoliopsida</taxon>
        <taxon>eudicotyledons</taxon>
        <taxon>Gunneridae</taxon>
        <taxon>Pentapetalae</taxon>
        <taxon>rosids</taxon>
        <taxon>fabids</taxon>
        <taxon>Fabales</taxon>
        <taxon>Fabaceae</taxon>
        <taxon>Papilionoideae</taxon>
        <taxon>50 kb inversion clade</taxon>
        <taxon>NPAAA clade</taxon>
        <taxon>indigoferoid/millettioid clade</taxon>
        <taxon>Phaseoleae</taxon>
        <taxon>Canavalia</taxon>
    </lineage>
</organism>
<accession>A0AAN9M9H6</accession>
<proteinExistence type="predicted"/>
<protein>
    <submittedName>
        <fullName evidence="1">Uncharacterized protein</fullName>
    </submittedName>
</protein>
<dbReference type="EMBL" id="JAYMYQ010000002">
    <property type="protein sequence ID" value="KAK7350279.1"/>
    <property type="molecule type" value="Genomic_DNA"/>
</dbReference>
<comment type="caution">
    <text evidence="1">The sequence shown here is derived from an EMBL/GenBank/DDBJ whole genome shotgun (WGS) entry which is preliminary data.</text>
</comment>
<evidence type="ECO:0000313" key="1">
    <source>
        <dbReference type="EMBL" id="KAK7350279.1"/>
    </source>
</evidence>
<dbReference type="AlphaFoldDB" id="A0AAN9M9H6"/>